<organism evidence="2 3">
    <name type="scientific">Marinibaculum pumilum</name>
    <dbReference type="NCBI Taxonomy" id="1766165"/>
    <lineage>
        <taxon>Bacteria</taxon>
        <taxon>Pseudomonadati</taxon>
        <taxon>Pseudomonadota</taxon>
        <taxon>Alphaproteobacteria</taxon>
        <taxon>Rhodospirillales</taxon>
        <taxon>Rhodospirillaceae</taxon>
        <taxon>Marinibaculum</taxon>
    </lineage>
</organism>
<comment type="caution">
    <text evidence="2">The sequence shown here is derived from an EMBL/GenBank/DDBJ whole genome shotgun (WGS) entry which is preliminary data.</text>
</comment>
<dbReference type="SUPFAM" id="SSF54427">
    <property type="entry name" value="NTF2-like"/>
    <property type="match status" value="1"/>
</dbReference>
<name>A0ABV7KU53_9PROT</name>
<dbReference type="Proteomes" id="UP001595528">
    <property type="component" value="Unassembled WGS sequence"/>
</dbReference>
<evidence type="ECO:0000313" key="3">
    <source>
        <dbReference type="Proteomes" id="UP001595528"/>
    </source>
</evidence>
<dbReference type="RefSeq" id="WP_379897564.1">
    <property type="nucleotide sequence ID" value="NZ_JBHRTR010000005.1"/>
</dbReference>
<dbReference type="EMBL" id="JBHRTR010000005">
    <property type="protein sequence ID" value="MFC3225829.1"/>
    <property type="molecule type" value="Genomic_DNA"/>
</dbReference>
<proteinExistence type="predicted"/>
<dbReference type="Gene3D" id="3.10.450.50">
    <property type="match status" value="1"/>
</dbReference>
<evidence type="ECO:0000259" key="1">
    <source>
        <dbReference type="Pfam" id="PF17775"/>
    </source>
</evidence>
<keyword evidence="3" id="KW-1185">Reference proteome</keyword>
<protein>
    <submittedName>
        <fullName evidence="2">YchJ family protein</fullName>
    </submittedName>
</protein>
<gene>
    <name evidence="2" type="ORF">ACFOGJ_01210</name>
</gene>
<feature type="domain" description="YchJ-like middle NTF2-like" evidence="1">
    <location>
        <begin position="28"/>
        <end position="120"/>
    </location>
</feature>
<dbReference type="InterPro" id="IPR032710">
    <property type="entry name" value="NTF2-like_dom_sf"/>
</dbReference>
<dbReference type="InterPro" id="IPR048469">
    <property type="entry name" value="YchJ-like_M"/>
</dbReference>
<accession>A0ABV7KU53</accession>
<reference evidence="3" key="1">
    <citation type="journal article" date="2019" name="Int. J. Syst. Evol. Microbiol.">
        <title>The Global Catalogue of Microorganisms (GCM) 10K type strain sequencing project: providing services to taxonomists for standard genome sequencing and annotation.</title>
        <authorList>
            <consortium name="The Broad Institute Genomics Platform"/>
            <consortium name="The Broad Institute Genome Sequencing Center for Infectious Disease"/>
            <person name="Wu L."/>
            <person name="Ma J."/>
        </authorList>
    </citation>
    <scope>NUCLEOTIDE SEQUENCE [LARGE SCALE GENOMIC DNA]</scope>
    <source>
        <strain evidence="3">KCTC 42964</strain>
    </source>
</reference>
<evidence type="ECO:0000313" key="2">
    <source>
        <dbReference type="EMBL" id="MFC3225829.1"/>
    </source>
</evidence>
<sequence>MFEPCDCGSGATYITCCGRLHAGAPAPDAEALMRSRYSAFRRADVAYLLKSWAAETRPASLSLDPAQEWTGLKIHRHRLTGPDTAIVKFTARWRSGQRTGGLTETSRFRRDGAGWVYVDGSAG</sequence>
<dbReference type="Pfam" id="PF17775">
    <property type="entry name" value="YchJ_M-like"/>
    <property type="match status" value="1"/>
</dbReference>